<comment type="caution">
    <text evidence="2">The sequence shown here is derived from an EMBL/GenBank/DDBJ whole genome shotgun (WGS) entry which is preliminary data.</text>
</comment>
<name>A0AAD4HKY4_9AGAM</name>
<feature type="compositionally biased region" description="Polar residues" evidence="1">
    <location>
        <begin position="105"/>
        <end position="115"/>
    </location>
</feature>
<evidence type="ECO:0000313" key="3">
    <source>
        <dbReference type="Proteomes" id="UP001195769"/>
    </source>
</evidence>
<accession>A0AAD4HKY4</accession>
<evidence type="ECO:0000313" key="2">
    <source>
        <dbReference type="EMBL" id="KAG1899981.1"/>
    </source>
</evidence>
<evidence type="ECO:0000256" key="1">
    <source>
        <dbReference type="SAM" id="MobiDB-lite"/>
    </source>
</evidence>
<keyword evidence="3" id="KW-1185">Reference proteome</keyword>
<dbReference type="EMBL" id="JABBWK010000029">
    <property type="protein sequence ID" value="KAG1899981.1"/>
    <property type="molecule type" value="Genomic_DNA"/>
</dbReference>
<proteinExistence type="predicted"/>
<feature type="compositionally biased region" description="Low complexity" evidence="1">
    <location>
        <begin position="18"/>
        <end position="29"/>
    </location>
</feature>
<feature type="region of interest" description="Disordered" evidence="1">
    <location>
        <begin position="80"/>
        <end position="115"/>
    </location>
</feature>
<dbReference type="Proteomes" id="UP001195769">
    <property type="component" value="Unassembled WGS sequence"/>
</dbReference>
<organism evidence="2 3">
    <name type="scientific">Suillus fuscotomentosus</name>
    <dbReference type="NCBI Taxonomy" id="1912939"/>
    <lineage>
        <taxon>Eukaryota</taxon>
        <taxon>Fungi</taxon>
        <taxon>Dikarya</taxon>
        <taxon>Basidiomycota</taxon>
        <taxon>Agaricomycotina</taxon>
        <taxon>Agaricomycetes</taxon>
        <taxon>Agaricomycetidae</taxon>
        <taxon>Boletales</taxon>
        <taxon>Suillineae</taxon>
        <taxon>Suillaceae</taxon>
        <taxon>Suillus</taxon>
    </lineage>
</organism>
<dbReference type="RefSeq" id="XP_041225557.1">
    <property type="nucleotide sequence ID" value="XM_041377018.1"/>
</dbReference>
<feature type="compositionally biased region" description="Basic residues" evidence="1">
    <location>
        <begin position="1"/>
        <end position="11"/>
    </location>
</feature>
<sequence>MDNLRAHHRNRHEFTLKSSRSTLQDLSSSWPEQAPDQRRPLLQSCLQLLEGLERRVPEEIQEIQEIRSLIMDILNNNQSDVTSENSGPASHETFGVTGSLLEGTGSPQGRLSYSAPSSADYATQAQHSMYSEAFLAFCDPHVTEPSSADVDAPLELSLCDTSDSVYEHALGTLTKQSLL</sequence>
<feature type="region of interest" description="Disordered" evidence="1">
    <location>
        <begin position="1"/>
        <end position="37"/>
    </location>
</feature>
<protein>
    <submittedName>
        <fullName evidence="2">Uncharacterized protein</fullName>
    </submittedName>
</protein>
<reference evidence="2" key="1">
    <citation type="journal article" date="2020" name="New Phytol.">
        <title>Comparative genomics reveals dynamic genome evolution in host specialist ectomycorrhizal fungi.</title>
        <authorList>
            <person name="Lofgren L.A."/>
            <person name="Nguyen N.H."/>
            <person name="Vilgalys R."/>
            <person name="Ruytinx J."/>
            <person name="Liao H.L."/>
            <person name="Branco S."/>
            <person name="Kuo A."/>
            <person name="LaButti K."/>
            <person name="Lipzen A."/>
            <person name="Andreopoulos W."/>
            <person name="Pangilinan J."/>
            <person name="Riley R."/>
            <person name="Hundley H."/>
            <person name="Na H."/>
            <person name="Barry K."/>
            <person name="Grigoriev I.V."/>
            <person name="Stajich J.E."/>
            <person name="Kennedy P.G."/>
        </authorList>
    </citation>
    <scope>NUCLEOTIDE SEQUENCE</scope>
    <source>
        <strain evidence="2">FC203</strain>
    </source>
</reference>
<gene>
    <name evidence="2" type="ORF">F5891DRAFT_980603</name>
</gene>
<dbReference type="AlphaFoldDB" id="A0AAD4HKY4"/>
<dbReference type="GeneID" id="64671316"/>